<protein>
    <submittedName>
        <fullName evidence="1">Uncharacterized protein</fullName>
    </submittedName>
</protein>
<evidence type="ECO:0000313" key="2">
    <source>
        <dbReference type="Proteomes" id="UP001153269"/>
    </source>
</evidence>
<accession>A0A9N7VED2</accession>
<dbReference type="AlphaFoldDB" id="A0A9N7VED2"/>
<dbReference type="Proteomes" id="UP001153269">
    <property type="component" value="Unassembled WGS sequence"/>
</dbReference>
<organism evidence="1 2">
    <name type="scientific">Pleuronectes platessa</name>
    <name type="common">European plaice</name>
    <dbReference type="NCBI Taxonomy" id="8262"/>
    <lineage>
        <taxon>Eukaryota</taxon>
        <taxon>Metazoa</taxon>
        <taxon>Chordata</taxon>
        <taxon>Craniata</taxon>
        <taxon>Vertebrata</taxon>
        <taxon>Euteleostomi</taxon>
        <taxon>Actinopterygii</taxon>
        <taxon>Neopterygii</taxon>
        <taxon>Teleostei</taxon>
        <taxon>Neoteleostei</taxon>
        <taxon>Acanthomorphata</taxon>
        <taxon>Carangaria</taxon>
        <taxon>Pleuronectiformes</taxon>
        <taxon>Pleuronectoidei</taxon>
        <taxon>Pleuronectidae</taxon>
        <taxon>Pleuronectes</taxon>
    </lineage>
</organism>
<keyword evidence="2" id="KW-1185">Reference proteome</keyword>
<dbReference type="EMBL" id="CADEAL010003959">
    <property type="protein sequence ID" value="CAB1447886.1"/>
    <property type="molecule type" value="Genomic_DNA"/>
</dbReference>
<proteinExistence type="predicted"/>
<evidence type="ECO:0000313" key="1">
    <source>
        <dbReference type="EMBL" id="CAB1447886.1"/>
    </source>
</evidence>
<gene>
    <name evidence="1" type="ORF">PLEPLA_LOCUS35554</name>
</gene>
<comment type="caution">
    <text evidence="1">The sequence shown here is derived from an EMBL/GenBank/DDBJ whole genome shotgun (WGS) entry which is preliminary data.</text>
</comment>
<sequence length="291" mass="32286">MAPGRSASTDCAASQLLLHNLDGDKETFAVMDHPSPAGFNLIPKKRARLETAPRGREDESGSMCGVVWEDHDYLALVEEVLKHHGVSQERVLSASCHQGIHYLSASCPSCSLSCSCDIRQMSGLDVVVSPCLVAATGSSPCSEWLSNEIIKRWGEQSRDEVESVLGEGRFISSRIYRDTPPAAGARDSAASSTFTLIHIQEEIYTGRIRAGLETETRTPGLNFGWRWTSENTFQNFDLFQLLVRAEPGRQLDAAARPPAEFKVHSHLLPETHPQRAKWQPLRSHEAIRRRI</sequence>
<reference evidence="1" key="1">
    <citation type="submission" date="2020-03" db="EMBL/GenBank/DDBJ databases">
        <authorList>
            <person name="Weist P."/>
        </authorList>
    </citation>
    <scope>NUCLEOTIDE SEQUENCE</scope>
</reference>
<name>A0A9N7VED2_PLEPL</name>